<reference evidence="1" key="1">
    <citation type="submission" date="2017-11" db="EMBL/GenBank/DDBJ databases">
        <title>Complete Sequences of the Mitochondrial DNA of the Gracilaria spinulosa.</title>
        <authorList>
            <person name="Liu T."/>
            <person name="Liu C."/>
            <person name="Li Y."/>
        </authorList>
    </citation>
    <scope>NUCLEOTIDE SEQUENCE</scope>
</reference>
<accession>A0A2S1PUN6</accession>
<dbReference type="GeneID" id="36948911"/>
<dbReference type="RefSeq" id="YP_009490409.1">
    <property type="nucleotide sequence ID" value="NC_037890.1"/>
</dbReference>
<gene>
    <name evidence="1" type="primary">orf143</name>
    <name evidence="1" type="ORF">GrspinORF143</name>
</gene>
<sequence>MNQFRLYSQSNFIEIFDSLDNSLSKTRRLLIFNKLKCVQISYELEKLSKIFFPINLFLECFSSQKLYYLYKQKSLYCVAIIRGYKVFLFLEILLHSIFLIRQSMINWHEIKISCLDLFWPSVILDKLWINTILQNRFRIHVK</sequence>
<dbReference type="AlphaFoldDB" id="A0A2S1PUN6"/>
<protein>
    <submittedName>
        <fullName evidence="1">Uncharacterized protein</fullName>
    </submittedName>
</protein>
<keyword evidence="1" id="KW-0496">Mitochondrion</keyword>
<dbReference type="EMBL" id="MG592726">
    <property type="protein sequence ID" value="AWH62541.1"/>
    <property type="molecule type" value="Genomic_DNA"/>
</dbReference>
<name>A0A2S1PUN6_9FLOR</name>
<organism evidence="1">
    <name type="scientific">Gracilaria spinulosa</name>
    <dbReference type="NCBI Taxonomy" id="172972"/>
    <lineage>
        <taxon>Eukaryota</taxon>
        <taxon>Rhodophyta</taxon>
        <taxon>Florideophyceae</taxon>
        <taxon>Rhodymeniophycidae</taxon>
        <taxon>Gracilariales</taxon>
        <taxon>Gracilariaceae</taxon>
        <taxon>Gracilaria</taxon>
    </lineage>
</organism>
<proteinExistence type="predicted"/>
<evidence type="ECO:0000313" key="1">
    <source>
        <dbReference type="EMBL" id="AWH62541.1"/>
    </source>
</evidence>
<geneLocation type="mitochondrion" evidence="1"/>